<evidence type="ECO:0000256" key="1">
    <source>
        <dbReference type="ARBA" id="ARBA00022670"/>
    </source>
</evidence>
<dbReference type="SUPFAM" id="SSF56672">
    <property type="entry name" value="DNA/RNA polymerases"/>
    <property type="match status" value="1"/>
</dbReference>
<dbReference type="Gene3D" id="2.40.70.10">
    <property type="entry name" value="Acid Proteases"/>
    <property type="match status" value="1"/>
</dbReference>
<evidence type="ECO:0000256" key="4">
    <source>
        <dbReference type="ARBA" id="ARBA00022722"/>
    </source>
</evidence>
<dbReference type="InterPro" id="IPR043502">
    <property type="entry name" value="DNA/RNA_pol_sf"/>
</dbReference>
<dbReference type="InterPro" id="IPR043128">
    <property type="entry name" value="Rev_trsase/Diguanyl_cyclase"/>
</dbReference>
<evidence type="ECO:0000256" key="2">
    <source>
        <dbReference type="ARBA" id="ARBA00022679"/>
    </source>
</evidence>
<dbReference type="InterPro" id="IPR050951">
    <property type="entry name" value="Retrovirus_Pol_polyprotein"/>
</dbReference>
<sequence>MKEQRELRMFVVVNETEEYEIIQESEPERKELTRLEVKGDNTAYVELSINSMVGLNDPGTMKVRGKMQEEDVIILIDCGATHNFVSEKLVKKLQLPTKETAHYGDFLPLELGGVDVILGMRWLYSIRVTVVDWKNLTLSFSSNGKQVCINGDPSLTKARVSLKSMIKSWGEQDEGFFIECRALEVEGLIRTKCCKADVIPEVVSPVLSVLDQFMDVFEWPDKLPPKRDIEHHIHLKEGTDPINVRPYRYCYHQKEEMEKLVREMLSSGVIQPSTSPFSSLVLLVKKKDGSWCFYVDYRAVNNSTIPNKFPIPVVEELFDELCGASLISKIDLKSGYHHIQMADEDIENTAFRTHEGHYEFLVMPFGLINAPTTFQALMNAIFKPHLRKKKCSFAQPKVEYLGHVISGEGAEVDLEKIKSIAEWPKPTNIREVRGLLGLTGYYRWFVQGYGSIAAPLTQLLKKGGFKWNEEAEEAFGKLKQAMMSLPVLTLPNFNQPFEIETNASGYGVGAVLIQSKRPIAYYSHTLAMRDRARPVYKRELMAVVLARVIQPQYQKWIAKLLGYSFEVIYKLGLENKVADALSRKPSDVQLCGISVPLMVDLKTIKEEVENDPKLQKVIIDLNELREQKEGKYSIQNVVGVHSGFLRTYKRLASELYGEGMKTDEQKHCEECLKCQRNKTLALSPVGLLVPLDIPQSIWSDISIDFVDGLPKANEYELKERDIDLRALREHLCLAQEQMKKYADCKRRDVEFCKLVREHTNVQPTIQYVNENYEWKANPKEVRRTRLGSGKY</sequence>
<keyword evidence="3" id="KW-0548">Nucleotidyltransferase</keyword>
<dbReference type="FunFam" id="3.30.70.270:FF:000020">
    <property type="entry name" value="Transposon Tf2-6 polyprotein-like Protein"/>
    <property type="match status" value="1"/>
</dbReference>
<feature type="domain" description="Reverse transcriptase/retrotransposon-derived protein RNase H-like" evidence="10">
    <location>
        <begin position="467"/>
        <end position="546"/>
    </location>
</feature>
<dbReference type="InterPro" id="IPR021109">
    <property type="entry name" value="Peptidase_aspartic_dom_sf"/>
</dbReference>
<dbReference type="OrthoDB" id="529980at2759"/>
<dbReference type="Pfam" id="PF17919">
    <property type="entry name" value="RT_RNaseH_2"/>
    <property type="match status" value="1"/>
</dbReference>
<evidence type="ECO:0000256" key="7">
    <source>
        <dbReference type="ARBA" id="ARBA00022918"/>
    </source>
</evidence>
<dbReference type="CDD" id="cd00303">
    <property type="entry name" value="retropepsin_like"/>
    <property type="match status" value="1"/>
</dbReference>
<dbReference type="PANTHER" id="PTHR37984">
    <property type="entry name" value="PROTEIN CBG26694"/>
    <property type="match status" value="1"/>
</dbReference>
<evidence type="ECO:0000256" key="8">
    <source>
        <dbReference type="ARBA" id="ARBA00023268"/>
    </source>
</evidence>
<dbReference type="InterPro" id="IPR041588">
    <property type="entry name" value="Integrase_H2C2"/>
</dbReference>
<dbReference type="InterPro" id="IPR041577">
    <property type="entry name" value="RT_RNaseH_2"/>
</dbReference>
<keyword evidence="6" id="KW-0378">Hydrolase</keyword>
<evidence type="ECO:0000256" key="3">
    <source>
        <dbReference type="ARBA" id="ARBA00022695"/>
    </source>
</evidence>
<evidence type="ECO:0000256" key="5">
    <source>
        <dbReference type="ARBA" id="ARBA00022759"/>
    </source>
</evidence>
<dbReference type="FunFam" id="3.10.10.10:FF:000007">
    <property type="entry name" value="Retrovirus-related Pol polyprotein from transposon 17.6-like Protein"/>
    <property type="match status" value="1"/>
</dbReference>
<keyword evidence="1" id="KW-0645">Protease</keyword>
<evidence type="ECO:0000259" key="9">
    <source>
        <dbReference type="Pfam" id="PF00078"/>
    </source>
</evidence>
<dbReference type="Pfam" id="PF17921">
    <property type="entry name" value="Integrase_H2C2"/>
    <property type="match status" value="1"/>
</dbReference>
<evidence type="ECO:0000259" key="10">
    <source>
        <dbReference type="Pfam" id="PF17919"/>
    </source>
</evidence>
<dbReference type="Gene3D" id="3.30.70.270">
    <property type="match status" value="2"/>
</dbReference>
<dbReference type="InterPro" id="IPR000477">
    <property type="entry name" value="RT_dom"/>
</dbReference>
<dbReference type="Proteomes" id="UP000321393">
    <property type="component" value="Unassembled WGS sequence"/>
</dbReference>
<dbReference type="AlphaFoldDB" id="A0A5A7TI54"/>
<evidence type="ECO:0000259" key="11">
    <source>
        <dbReference type="Pfam" id="PF17921"/>
    </source>
</evidence>
<dbReference type="EMBL" id="SSTE01016721">
    <property type="protein sequence ID" value="KAA0041085.1"/>
    <property type="molecule type" value="Genomic_DNA"/>
</dbReference>
<proteinExistence type="predicted"/>
<dbReference type="Gene3D" id="3.10.10.10">
    <property type="entry name" value="HIV Type 1 Reverse Transcriptase, subunit A, domain 1"/>
    <property type="match status" value="1"/>
</dbReference>
<keyword evidence="5" id="KW-0255">Endonuclease</keyword>
<dbReference type="CDD" id="cd01647">
    <property type="entry name" value="RT_LTR"/>
    <property type="match status" value="1"/>
</dbReference>
<evidence type="ECO:0000313" key="12">
    <source>
        <dbReference type="EMBL" id="KAA0041085.1"/>
    </source>
</evidence>
<keyword evidence="8" id="KW-0511">Multifunctional enzyme</keyword>
<dbReference type="GO" id="GO:0006508">
    <property type="term" value="P:proteolysis"/>
    <property type="evidence" value="ECO:0007669"/>
    <property type="project" value="UniProtKB-KW"/>
</dbReference>
<protein>
    <recommendedName>
        <fullName evidence="14">Ty3/gypsy retrotransposon protein</fullName>
    </recommendedName>
</protein>
<evidence type="ECO:0000256" key="6">
    <source>
        <dbReference type="ARBA" id="ARBA00022801"/>
    </source>
</evidence>
<accession>A0A5A7TI54</accession>
<reference evidence="12 13" key="1">
    <citation type="submission" date="2019-08" db="EMBL/GenBank/DDBJ databases">
        <title>Draft genome sequences of two oriental melons (Cucumis melo L. var makuwa).</title>
        <authorList>
            <person name="Kwon S.-Y."/>
        </authorList>
    </citation>
    <scope>NUCLEOTIDE SEQUENCE [LARGE SCALE GENOMIC DNA]</scope>
    <source>
        <strain evidence="13">cv. SW 3</strain>
        <tissue evidence="12">Leaf</tissue>
    </source>
</reference>
<dbReference type="GO" id="GO:0008233">
    <property type="term" value="F:peptidase activity"/>
    <property type="evidence" value="ECO:0007669"/>
    <property type="project" value="UniProtKB-KW"/>
</dbReference>
<dbReference type="GO" id="GO:0004519">
    <property type="term" value="F:endonuclease activity"/>
    <property type="evidence" value="ECO:0007669"/>
    <property type="project" value="UniProtKB-KW"/>
</dbReference>
<evidence type="ECO:0008006" key="14">
    <source>
        <dbReference type="Google" id="ProtNLM"/>
    </source>
</evidence>
<gene>
    <name evidence="12" type="ORF">E6C27_scaffold477G00590</name>
</gene>
<dbReference type="Gene3D" id="1.10.340.70">
    <property type="match status" value="1"/>
</dbReference>
<dbReference type="PANTHER" id="PTHR37984:SF5">
    <property type="entry name" value="PROTEIN NYNRIN-LIKE"/>
    <property type="match status" value="1"/>
</dbReference>
<feature type="domain" description="Integrase zinc-binding" evidence="11">
    <location>
        <begin position="639"/>
        <end position="679"/>
    </location>
</feature>
<keyword evidence="7" id="KW-0695">RNA-directed DNA polymerase</keyword>
<keyword evidence="2" id="KW-0808">Transferase</keyword>
<keyword evidence="4" id="KW-0540">Nuclease</keyword>
<organism evidence="12 13">
    <name type="scientific">Cucumis melo var. makuwa</name>
    <name type="common">Oriental melon</name>
    <dbReference type="NCBI Taxonomy" id="1194695"/>
    <lineage>
        <taxon>Eukaryota</taxon>
        <taxon>Viridiplantae</taxon>
        <taxon>Streptophyta</taxon>
        <taxon>Embryophyta</taxon>
        <taxon>Tracheophyta</taxon>
        <taxon>Spermatophyta</taxon>
        <taxon>Magnoliopsida</taxon>
        <taxon>eudicotyledons</taxon>
        <taxon>Gunneridae</taxon>
        <taxon>Pentapetalae</taxon>
        <taxon>rosids</taxon>
        <taxon>fabids</taxon>
        <taxon>Cucurbitales</taxon>
        <taxon>Cucurbitaceae</taxon>
        <taxon>Benincaseae</taxon>
        <taxon>Cucumis</taxon>
    </lineage>
</organism>
<evidence type="ECO:0000313" key="13">
    <source>
        <dbReference type="Proteomes" id="UP000321393"/>
    </source>
</evidence>
<comment type="caution">
    <text evidence="12">The sequence shown here is derived from an EMBL/GenBank/DDBJ whole genome shotgun (WGS) entry which is preliminary data.</text>
</comment>
<feature type="domain" description="Reverse transcriptase" evidence="9">
    <location>
        <begin position="284"/>
        <end position="388"/>
    </location>
</feature>
<name>A0A5A7TI54_CUCMM</name>
<dbReference type="GO" id="GO:0003964">
    <property type="term" value="F:RNA-directed DNA polymerase activity"/>
    <property type="evidence" value="ECO:0007669"/>
    <property type="project" value="UniProtKB-KW"/>
</dbReference>
<dbReference type="Pfam" id="PF00078">
    <property type="entry name" value="RVT_1"/>
    <property type="match status" value="1"/>
</dbReference>